<accession>A0A645A3A9</accession>
<name>A0A645A3A9_9ZZZZ</name>
<dbReference type="EMBL" id="VSSQ01011396">
    <property type="protein sequence ID" value="MPM46741.1"/>
    <property type="molecule type" value="Genomic_DNA"/>
</dbReference>
<reference evidence="1" key="1">
    <citation type="submission" date="2019-08" db="EMBL/GenBank/DDBJ databases">
        <authorList>
            <person name="Kucharzyk K."/>
            <person name="Murdoch R.W."/>
            <person name="Higgins S."/>
            <person name="Loffler F."/>
        </authorList>
    </citation>
    <scope>NUCLEOTIDE SEQUENCE</scope>
</reference>
<sequence>MQLKDDAMLIARLIKTVGGKLVGRIRLQKTMYILQAAGLDSNLVYQYYHYGPYCEELADAADYGAASGFFKEEEVNTSWGTAYSVYTVNSKASDVDALPEAFIQLAQKAADSGSVVLELAATALYLSKEEGVVDVWSETVVRKPQKAKDGRIEMAKELYGELRNLCPQLPAIGG</sequence>
<gene>
    <name evidence="1" type="ORF">SDC9_93447</name>
</gene>
<comment type="caution">
    <text evidence="1">The sequence shown here is derived from an EMBL/GenBank/DDBJ whole genome shotgun (WGS) entry which is preliminary data.</text>
</comment>
<evidence type="ECO:0000313" key="1">
    <source>
        <dbReference type="EMBL" id="MPM46741.1"/>
    </source>
</evidence>
<evidence type="ECO:0008006" key="2">
    <source>
        <dbReference type="Google" id="ProtNLM"/>
    </source>
</evidence>
<organism evidence="1">
    <name type="scientific">bioreactor metagenome</name>
    <dbReference type="NCBI Taxonomy" id="1076179"/>
    <lineage>
        <taxon>unclassified sequences</taxon>
        <taxon>metagenomes</taxon>
        <taxon>ecological metagenomes</taxon>
    </lineage>
</organism>
<protein>
    <recommendedName>
        <fullName evidence="2">Antitoxin SocA-like Panacea domain-containing protein</fullName>
    </recommendedName>
</protein>
<dbReference type="AlphaFoldDB" id="A0A645A3A9"/>
<proteinExistence type="predicted"/>